<comment type="caution">
    <text evidence="1">The sequence shown here is derived from an EMBL/GenBank/DDBJ whole genome shotgun (WGS) entry which is preliminary data.</text>
</comment>
<accession>A0A9N7VWQ7</accession>
<evidence type="ECO:0000313" key="1">
    <source>
        <dbReference type="EMBL" id="CAB1459666.1"/>
    </source>
</evidence>
<reference evidence="1" key="1">
    <citation type="submission" date="2020-03" db="EMBL/GenBank/DDBJ databases">
        <authorList>
            <person name="Weist P."/>
        </authorList>
    </citation>
    <scope>NUCLEOTIDE SEQUENCE</scope>
</reference>
<gene>
    <name evidence="1" type="ORF">PLEPLA_LOCUS47503</name>
</gene>
<evidence type="ECO:0000313" key="2">
    <source>
        <dbReference type="Proteomes" id="UP001153269"/>
    </source>
</evidence>
<dbReference type="AlphaFoldDB" id="A0A9N7VWQ7"/>
<sequence>MACFFKLFLSDYKFSLRLTLGVGRRSLETKHLSYFSEHERRKCQVALMLQSAFFHSRLSLHSSAAGDLAGNYPVHQPFPPHSQAHATETCRCCRPERRRLSILLRDYRAR</sequence>
<dbReference type="Proteomes" id="UP001153269">
    <property type="component" value="Unassembled WGS sequence"/>
</dbReference>
<name>A0A9N7VWQ7_PLEPL</name>
<dbReference type="EMBL" id="CADEAL010004442">
    <property type="protein sequence ID" value="CAB1459666.1"/>
    <property type="molecule type" value="Genomic_DNA"/>
</dbReference>
<proteinExistence type="predicted"/>
<keyword evidence="2" id="KW-1185">Reference proteome</keyword>
<protein>
    <submittedName>
        <fullName evidence="1">Uncharacterized protein</fullName>
    </submittedName>
</protein>
<organism evidence="1 2">
    <name type="scientific">Pleuronectes platessa</name>
    <name type="common">European plaice</name>
    <dbReference type="NCBI Taxonomy" id="8262"/>
    <lineage>
        <taxon>Eukaryota</taxon>
        <taxon>Metazoa</taxon>
        <taxon>Chordata</taxon>
        <taxon>Craniata</taxon>
        <taxon>Vertebrata</taxon>
        <taxon>Euteleostomi</taxon>
        <taxon>Actinopterygii</taxon>
        <taxon>Neopterygii</taxon>
        <taxon>Teleostei</taxon>
        <taxon>Neoteleostei</taxon>
        <taxon>Acanthomorphata</taxon>
        <taxon>Carangaria</taxon>
        <taxon>Pleuronectiformes</taxon>
        <taxon>Pleuronectoidei</taxon>
        <taxon>Pleuronectidae</taxon>
        <taxon>Pleuronectes</taxon>
    </lineage>
</organism>